<dbReference type="Gramene" id="AET3Gv21153100.4">
    <property type="protein sequence ID" value="AET3Gv21153100.4"/>
    <property type="gene ID" value="AET3Gv21153100"/>
</dbReference>
<dbReference type="Gramene" id="AET3Gv21153100.6">
    <property type="protein sequence ID" value="AET3Gv21153100.6"/>
    <property type="gene ID" value="AET3Gv21153100"/>
</dbReference>
<proteinExistence type="predicted"/>
<reference evidence="2" key="1">
    <citation type="journal article" date="2014" name="Science">
        <title>Ancient hybridizations among the ancestral genomes of bread wheat.</title>
        <authorList>
            <consortium name="International Wheat Genome Sequencing Consortium,"/>
            <person name="Marcussen T."/>
            <person name="Sandve S.R."/>
            <person name="Heier L."/>
            <person name="Spannagl M."/>
            <person name="Pfeifer M."/>
            <person name="Jakobsen K.S."/>
            <person name="Wulff B.B."/>
            <person name="Steuernagel B."/>
            <person name="Mayer K.F."/>
            <person name="Olsen O.A."/>
        </authorList>
    </citation>
    <scope>NUCLEOTIDE SEQUENCE [LARGE SCALE GENOMIC DNA]</scope>
    <source>
        <strain evidence="2">cv. AL8/78</strain>
    </source>
</reference>
<dbReference type="Proteomes" id="UP000015105">
    <property type="component" value="Chromosome 3D"/>
</dbReference>
<dbReference type="EnsemblPlants" id="AET3Gv21153100.4">
    <property type="protein sequence ID" value="AET3Gv21153100.4"/>
    <property type="gene ID" value="AET3Gv21153100"/>
</dbReference>
<dbReference type="Gramene" id="AET3Gv21153100.3">
    <property type="protein sequence ID" value="AET3Gv21153100.3"/>
    <property type="gene ID" value="AET3Gv21153100"/>
</dbReference>
<reference evidence="1" key="5">
    <citation type="journal article" date="2021" name="G3 (Bethesda)">
        <title>Aegilops tauschii genome assembly Aet v5.0 features greater sequence contiguity and improved annotation.</title>
        <authorList>
            <person name="Wang L."/>
            <person name="Zhu T."/>
            <person name="Rodriguez J.C."/>
            <person name="Deal K.R."/>
            <person name="Dubcovsky J."/>
            <person name="McGuire P.E."/>
            <person name="Lux T."/>
            <person name="Spannagl M."/>
            <person name="Mayer K.F.X."/>
            <person name="Baldrich P."/>
            <person name="Meyers B.C."/>
            <person name="Huo N."/>
            <person name="Gu Y.Q."/>
            <person name="Zhou H."/>
            <person name="Devos K.M."/>
            <person name="Bennetzen J.L."/>
            <person name="Unver T."/>
            <person name="Budak H."/>
            <person name="Gulick P.J."/>
            <person name="Galiba G."/>
            <person name="Kalapos B."/>
            <person name="Nelson D.R."/>
            <person name="Li P."/>
            <person name="You F.M."/>
            <person name="Luo M.C."/>
            <person name="Dvorak J."/>
        </authorList>
    </citation>
    <scope>NUCLEOTIDE SEQUENCE [LARGE SCALE GENOMIC DNA]</scope>
    <source>
        <strain evidence="1">cv. AL8/78</strain>
    </source>
</reference>
<dbReference type="EnsemblPlants" id="AET3Gv21153100.5">
    <property type="protein sequence ID" value="AET3Gv21153100.5"/>
    <property type="gene ID" value="AET3Gv21153100"/>
</dbReference>
<name>A0A453GQ68_AEGTS</name>
<reference evidence="2" key="2">
    <citation type="journal article" date="2017" name="Nat. Plants">
        <title>The Aegilops tauschii genome reveals multiple impacts of transposons.</title>
        <authorList>
            <person name="Zhao G."/>
            <person name="Zou C."/>
            <person name="Li K."/>
            <person name="Wang K."/>
            <person name="Li T."/>
            <person name="Gao L."/>
            <person name="Zhang X."/>
            <person name="Wang H."/>
            <person name="Yang Z."/>
            <person name="Liu X."/>
            <person name="Jiang W."/>
            <person name="Mao L."/>
            <person name="Kong X."/>
            <person name="Jiao Y."/>
            <person name="Jia J."/>
        </authorList>
    </citation>
    <scope>NUCLEOTIDE SEQUENCE [LARGE SCALE GENOMIC DNA]</scope>
    <source>
        <strain evidence="2">cv. AL8/78</strain>
    </source>
</reference>
<reference evidence="1" key="3">
    <citation type="journal article" date="2017" name="Nature">
        <title>Genome sequence of the progenitor of the wheat D genome Aegilops tauschii.</title>
        <authorList>
            <person name="Luo M.C."/>
            <person name="Gu Y.Q."/>
            <person name="Puiu D."/>
            <person name="Wang H."/>
            <person name="Twardziok S.O."/>
            <person name="Deal K.R."/>
            <person name="Huo N."/>
            <person name="Zhu T."/>
            <person name="Wang L."/>
            <person name="Wang Y."/>
            <person name="McGuire P.E."/>
            <person name="Liu S."/>
            <person name="Long H."/>
            <person name="Ramasamy R.K."/>
            <person name="Rodriguez J.C."/>
            <person name="Van S.L."/>
            <person name="Yuan L."/>
            <person name="Wang Z."/>
            <person name="Xia Z."/>
            <person name="Xiao L."/>
            <person name="Anderson O.D."/>
            <person name="Ouyang S."/>
            <person name="Liang Y."/>
            <person name="Zimin A.V."/>
            <person name="Pertea G."/>
            <person name="Qi P."/>
            <person name="Bennetzen J.L."/>
            <person name="Dai X."/>
            <person name="Dawson M.W."/>
            <person name="Muller H.G."/>
            <person name="Kugler K."/>
            <person name="Rivarola-Duarte L."/>
            <person name="Spannagl M."/>
            <person name="Mayer K.F.X."/>
            <person name="Lu F.H."/>
            <person name="Bevan M.W."/>
            <person name="Leroy P."/>
            <person name="Li P."/>
            <person name="You F.M."/>
            <person name="Sun Q."/>
            <person name="Liu Z."/>
            <person name="Lyons E."/>
            <person name="Wicker T."/>
            <person name="Salzberg S.L."/>
            <person name="Devos K.M."/>
            <person name="Dvorak J."/>
        </authorList>
    </citation>
    <scope>NUCLEOTIDE SEQUENCE [LARGE SCALE GENOMIC DNA]</scope>
    <source>
        <strain evidence="1">cv. AL8/78</strain>
    </source>
</reference>
<dbReference type="Gramene" id="AET3Gv21153100.7">
    <property type="protein sequence ID" value="AET3Gv21153100.7"/>
    <property type="gene ID" value="AET3Gv21153100"/>
</dbReference>
<dbReference type="AlphaFoldDB" id="A0A453GQ68"/>
<dbReference type="EnsemblPlants" id="AET3Gv21153100.3">
    <property type="protein sequence ID" value="AET3Gv21153100.3"/>
    <property type="gene ID" value="AET3Gv21153100"/>
</dbReference>
<dbReference type="EnsemblPlants" id="AET3Gv21153100.8">
    <property type="protein sequence ID" value="AET3Gv21153100.8"/>
    <property type="gene ID" value="AET3Gv21153100"/>
</dbReference>
<accession>A0A453GQ68</accession>
<protein>
    <submittedName>
        <fullName evidence="1">Uncharacterized protein</fullName>
    </submittedName>
</protein>
<dbReference type="EnsemblPlants" id="AET3Gv21153100.9">
    <property type="protein sequence ID" value="AET3Gv21153100.9"/>
    <property type="gene ID" value="AET3Gv21153100"/>
</dbReference>
<keyword evidence="2" id="KW-1185">Reference proteome</keyword>
<dbReference type="Gramene" id="AET3Gv21153100.9">
    <property type="protein sequence ID" value="AET3Gv21153100.9"/>
    <property type="gene ID" value="AET3Gv21153100"/>
</dbReference>
<reference evidence="1" key="4">
    <citation type="submission" date="2019-03" db="UniProtKB">
        <authorList>
            <consortium name="EnsemblPlants"/>
        </authorList>
    </citation>
    <scope>IDENTIFICATION</scope>
</reference>
<sequence>MMVLIVGVEEKHVSSPKSQWLWSSISTEQRLTCSRVHLASITCRAQVSRVLQKTASKGQDDHDLLAGAPTQAIGSFVAMRAGAAKPAIVGSSQQPNTHPY</sequence>
<dbReference type="Gramene" id="AET3Gv21153100.5">
    <property type="protein sequence ID" value="AET3Gv21153100.5"/>
    <property type="gene ID" value="AET3Gv21153100"/>
</dbReference>
<dbReference type="Gramene" id="AET3Gv21153100.8">
    <property type="protein sequence ID" value="AET3Gv21153100.8"/>
    <property type="gene ID" value="AET3Gv21153100"/>
</dbReference>
<dbReference type="EnsemblPlants" id="AET3Gv21153100.6">
    <property type="protein sequence ID" value="AET3Gv21153100.6"/>
    <property type="gene ID" value="AET3Gv21153100"/>
</dbReference>
<dbReference type="Gramene" id="AET3Gv21153100.10">
    <property type="protein sequence ID" value="AET3Gv21153100.10"/>
    <property type="gene ID" value="AET3Gv21153100"/>
</dbReference>
<organism evidence="1 2">
    <name type="scientific">Aegilops tauschii subsp. strangulata</name>
    <name type="common">Goatgrass</name>
    <dbReference type="NCBI Taxonomy" id="200361"/>
    <lineage>
        <taxon>Eukaryota</taxon>
        <taxon>Viridiplantae</taxon>
        <taxon>Streptophyta</taxon>
        <taxon>Embryophyta</taxon>
        <taxon>Tracheophyta</taxon>
        <taxon>Spermatophyta</taxon>
        <taxon>Magnoliopsida</taxon>
        <taxon>Liliopsida</taxon>
        <taxon>Poales</taxon>
        <taxon>Poaceae</taxon>
        <taxon>BOP clade</taxon>
        <taxon>Pooideae</taxon>
        <taxon>Triticodae</taxon>
        <taxon>Triticeae</taxon>
        <taxon>Triticinae</taxon>
        <taxon>Aegilops</taxon>
    </lineage>
</organism>
<evidence type="ECO:0000313" key="2">
    <source>
        <dbReference type="Proteomes" id="UP000015105"/>
    </source>
</evidence>
<evidence type="ECO:0000313" key="1">
    <source>
        <dbReference type="EnsemblPlants" id="AET3Gv21153100.3"/>
    </source>
</evidence>
<dbReference type="EnsemblPlants" id="AET3Gv21153100.7">
    <property type="protein sequence ID" value="AET3Gv21153100.7"/>
    <property type="gene ID" value="AET3Gv21153100"/>
</dbReference>
<dbReference type="EnsemblPlants" id="AET3Gv21153100.10">
    <property type="protein sequence ID" value="AET3Gv21153100.10"/>
    <property type="gene ID" value="AET3Gv21153100"/>
</dbReference>